<dbReference type="GO" id="GO:0003729">
    <property type="term" value="F:mRNA binding"/>
    <property type="evidence" value="ECO:0007669"/>
    <property type="project" value="TreeGrafter"/>
</dbReference>
<feature type="region of interest" description="Disordered" evidence="3">
    <location>
        <begin position="532"/>
        <end position="552"/>
    </location>
</feature>
<dbReference type="PANTHER" id="PTHR18806">
    <property type="entry name" value="RBM25 PROTEIN"/>
    <property type="match status" value="1"/>
</dbReference>
<dbReference type="InterPro" id="IPR012677">
    <property type="entry name" value="Nucleotide-bd_a/b_plait_sf"/>
</dbReference>
<feature type="compositionally biased region" description="Low complexity" evidence="3">
    <location>
        <begin position="377"/>
        <end position="390"/>
    </location>
</feature>
<dbReference type="EMBL" id="NAJL01000008">
    <property type="protein sequence ID" value="TKA31352.1"/>
    <property type="molecule type" value="Genomic_DNA"/>
</dbReference>
<feature type="domain" description="PWI" evidence="4">
    <location>
        <begin position="679"/>
        <end position="771"/>
    </location>
</feature>
<dbReference type="OrthoDB" id="6275295at2759"/>
<dbReference type="SUPFAM" id="SSF54928">
    <property type="entry name" value="RNA-binding domain, RBD"/>
    <property type="match status" value="1"/>
</dbReference>
<dbReference type="InterPro" id="IPR052768">
    <property type="entry name" value="RBM25"/>
</dbReference>
<dbReference type="SUPFAM" id="SSF101233">
    <property type="entry name" value="PWI domain"/>
    <property type="match status" value="1"/>
</dbReference>
<keyword evidence="6" id="KW-1185">Reference proteome</keyword>
<dbReference type="InterPro" id="IPR036483">
    <property type="entry name" value="PWI_dom_sf"/>
</dbReference>
<organism evidence="5 6">
    <name type="scientific">Salinomyces thailandicus</name>
    <dbReference type="NCBI Taxonomy" id="706561"/>
    <lineage>
        <taxon>Eukaryota</taxon>
        <taxon>Fungi</taxon>
        <taxon>Dikarya</taxon>
        <taxon>Ascomycota</taxon>
        <taxon>Pezizomycotina</taxon>
        <taxon>Dothideomycetes</taxon>
        <taxon>Dothideomycetidae</taxon>
        <taxon>Mycosphaerellales</taxon>
        <taxon>Teratosphaeriaceae</taxon>
        <taxon>Salinomyces</taxon>
    </lineage>
</organism>
<dbReference type="GO" id="GO:0005681">
    <property type="term" value="C:spliceosomal complex"/>
    <property type="evidence" value="ECO:0007669"/>
    <property type="project" value="TreeGrafter"/>
</dbReference>
<evidence type="ECO:0000313" key="6">
    <source>
        <dbReference type="Proteomes" id="UP000308549"/>
    </source>
</evidence>
<keyword evidence="1" id="KW-0507">mRNA processing</keyword>
<dbReference type="GO" id="GO:0006397">
    <property type="term" value="P:mRNA processing"/>
    <property type="evidence" value="ECO:0007669"/>
    <property type="project" value="UniProtKB-KW"/>
</dbReference>
<feature type="region of interest" description="Disordered" evidence="3">
    <location>
        <begin position="353"/>
        <end position="410"/>
    </location>
</feature>
<accession>A0A4U0U9K2</accession>
<dbReference type="PANTHER" id="PTHR18806:SF4">
    <property type="entry name" value="RNA-BINDING PROTEIN 25"/>
    <property type="match status" value="1"/>
</dbReference>
<evidence type="ECO:0000256" key="2">
    <source>
        <dbReference type="SAM" id="Coils"/>
    </source>
</evidence>
<sequence length="771" mass="84763">MAYNHANNYGPPAGFGGAPHASYGAPPGFGAPPGMAPPAFDTPNPNMAAHFQPPPNMPANFDFAAPIIRMGVGGTPQAEANDGRRGGVRGANTEPLGGSGRGRTGLGSDTRGGGRDIERDRAAARESMLAAQPPTREELARTIFVGGIVENAPADEEIETILRCAGKLRKWTRVTDADGKLCRFGFAEYEDVDSLEAANELYKDGGVEVPMLDTNGSAEKDENGELKKAKLLVVVDEQSQEYIRTWKAKGREDDDARQFRIDGCKEDLRQCITSLFNASAFHANQQANGAVDGDADTVMADMNGESKDGVEVATLSVTLEDELSDIPAEQRAQVAAEIRAFRDRSNRRDLERLRREEELEQTERNRTSAAARVNRLASPAPSGPNGVPVGPRGGTVTGAPAGPKGYRGAQLPNDYVNGVSFVGGANGINREDEDAEESDEELERRRHVRRDEELTRQYMDAERRWQNRERTRSAALVRERERETKEKSEIEREKALIAKRLAEWNDDEEERLGREEYYQDRPAWLRKRATYREREERDDARDRANEEREMLDSRRLEAEARGQADAFLDSMGGQLSQPSVGKPAQPGNVGGAFKISLGSAAAKQRAAPGASKPVRRGLADVEGLLEDEDDAAAAGMKRPLELKPLTDLSTAPLHGQDLSDEEKAEARRALAAEIPTTTEELFAFPVQWRYLSKKVLDDQIKPFVEKKVLESLGVQEELLVDTVLNGLSEKKSAREVVEDLQPALEEESEGMVRKVWRLVVFWAEGGARGLL</sequence>
<dbReference type="AlphaFoldDB" id="A0A4U0U9K2"/>
<dbReference type="Gene3D" id="3.30.70.330">
    <property type="match status" value="1"/>
</dbReference>
<dbReference type="InterPro" id="IPR035979">
    <property type="entry name" value="RBD_domain_sf"/>
</dbReference>
<dbReference type="InterPro" id="IPR002483">
    <property type="entry name" value="PWI_dom"/>
</dbReference>
<feature type="compositionally biased region" description="Acidic residues" evidence="3">
    <location>
        <begin position="431"/>
        <end position="441"/>
    </location>
</feature>
<evidence type="ECO:0000256" key="3">
    <source>
        <dbReference type="SAM" id="MobiDB-lite"/>
    </source>
</evidence>
<dbReference type="Gene3D" id="1.20.1390.10">
    <property type="entry name" value="PWI domain"/>
    <property type="match status" value="1"/>
</dbReference>
<proteinExistence type="predicted"/>
<reference evidence="5 6" key="1">
    <citation type="submission" date="2017-03" db="EMBL/GenBank/DDBJ databases">
        <title>Genomes of endolithic fungi from Antarctica.</title>
        <authorList>
            <person name="Coleine C."/>
            <person name="Masonjones S."/>
            <person name="Stajich J.E."/>
        </authorList>
    </citation>
    <scope>NUCLEOTIDE SEQUENCE [LARGE SCALE GENOMIC DNA]</scope>
    <source>
        <strain evidence="5 6">CCFEE 6315</strain>
    </source>
</reference>
<dbReference type="Proteomes" id="UP000308549">
    <property type="component" value="Unassembled WGS sequence"/>
</dbReference>
<keyword evidence="2" id="KW-0175">Coiled coil</keyword>
<feature type="region of interest" description="Disordered" evidence="3">
    <location>
        <begin position="425"/>
        <end position="445"/>
    </location>
</feature>
<dbReference type="PROSITE" id="PS51025">
    <property type="entry name" value="PWI"/>
    <property type="match status" value="1"/>
</dbReference>
<evidence type="ECO:0000313" key="5">
    <source>
        <dbReference type="EMBL" id="TKA31352.1"/>
    </source>
</evidence>
<dbReference type="Pfam" id="PF01480">
    <property type="entry name" value="PWI"/>
    <property type="match status" value="1"/>
</dbReference>
<dbReference type="SMART" id="SM00311">
    <property type="entry name" value="PWI"/>
    <property type="match status" value="1"/>
</dbReference>
<evidence type="ECO:0000256" key="1">
    <source>
        <dbReference type="ARBA" id="ARBA00022664"/>
    </source>
</evidence>
<feature type="compositionally biased region" description="Basic and acidic residues" evidence="3">
    <location>
        <begin position="353"/>
        <end position="366"/>
    </location>
</feature>
<comment type="caution">
    <text evidence="5">The sequence shown here is derived from an EMBL/GenBank/DDBJ whole genome shotgun (WGS) entry which is preliminary data.</text>
</comment>
<evidence type="ECO:0000259" key="4">
    <source>
        <dbReference type="PROSITE" id="PS51025"/>
    </source>
</evidence>
<feature type="coiled-coil region" evidence="2">
    <location>
        <begin position="473"/>
        <end position="507"/>
    </location>
</feature>
<gene>
    <name evidence="5" type="ORF">B0A50_02197</name>
</gene>
<protein>
    <recommendedName>
        <fullName evidence="4">PWI domain-containing protein</fullName>
    </recommendedName>
</protein>
<feature type="region of interest" description="Disordered" evidence="3">
    <location>
        <begin position="74"/>
        <end position="116"/>
    </location>
</feature>
<name>A0A4U0U9K2_9PEZI</name>